<evidence type="ECO:0000313" key="3">
    <source>
        <dbReference type="EMBL" id="KAF4708563.1"/>
    </source>
</evidence>
<evidence type="ECO:0000256" key="1">
    <source>
        <dbReference type="SAM" id="MobiDB-lite"/>
    </source>
</evidence>
<evidence type="ECO:0000313" key="4">
    <source>
        <dbReference type="Proteomes" id="UP000553632"/>
    </source>
</evidence>
<feature type="region of interest" description="Disordered" evidence="1">
    <location>
        <begin position="857"/>
        <end position="905"/>
    </location>
</feature>
<feature type="region of interest" description="Disordered" evidence="1">
    <location>
        <begin position="428"/>
        <end position="452"/>
    </location>
</feature>
<dbReference type="Proteomes" id="UP000553632">
    <property type="component" value="Unassembled WGS sequence"/>
</dbReference>
<comment type="caution">
    <text evidence="3">The sequence shown here is derived from an EMBL/GenBank/DDBJ whole genome shotgun (WGS) entry which is preliminary data.</text>
</comment>
<name>A0A7J6QJV5_PEROL</name>
<feature type="compositionally biased region" description="Basic and acidic residues" evidence="1">
    <location>
        <begin position="432"/>
        <end position="449"/>
    </location>
</feature>
<feature type="compositionally biased region" description="Basic and acidic residues" evidence="1">
    <location>
        <begin position="1028"/>
        <end position="1042"/>
    </location>
</feature>
<accession>A0A7J6QJV5</accession>
<gene>
    <name evidence="3" type="ORF">FOZ63_023301</name>
</gene>
<reference evidence="3 4" key="1">
    <citation type="submission" date="2020-04" db="EMBL/GenBank/DDBJ databases">
        <title>Perkinsus olseni comparative genomics.</title>
        <authorList>
            <person name="Bogema D.R."/>
        </authorList>
    </citation>
    <scope>NUCLEOTIDE SEQUENCE [LARGE SCALE GENOMIC DNA]</scope>
    <source>
        <strain evidence="3 4">ATCC PRA-207</strain>
    </source>
</reference>
<protein>
    <submittedName>
        <fullName evidence="3">Uncharacterized protein</fullName>
    </submittedName>
</protein>
<feature type="chain" id="PRO_5029845068" evidence="2">
    <location>
        <begin position="21"/>
        <end position="1067"/>
    </location>
</feature>
<sequence>MKSSTLEAIFFVSVVFLVRPAAVPLLDCTGQVEWEIFRHLLAQDNLAGYAISSETLAVASRLVEEHESDLLPDSSLPYSASPMMLQFWLQANGHEHRPQCLYGAATALWLLGRAGGDEELLRLADHLLGATETKRNLAFLEDSEWPLSVVALIEAAEPSESSRQLLHEDRPREPRLSPPIPARYTGELAGLVVWEVGVHASLSAEVLNMLRLVGGSKLEAHRRLVQRQYPPWLLDICGQLYSSSIGCDTHRDELTDIFESYLPDSDTSNRELSWGSIEAMRDKLAAAGSRAAGPMPGMIVCTVPVLCEVMAGLAEEVGAMLVGYFGHPALFMVDRSSDDGNTSAMVWSALVEMSRRGILITSDPFLSMQYEYQLGVHLPFIRTHGLYSHATHRPIFRDHVLVWDRPHDTALMGTIQHVMDHLFDSADQPPIEQRRSDQPELRGSGHDPDGQGFRTIASHSRFRYTLVTRKALKDTSYRYLSRFNALVLFPYDMDLVTFYEFYSMFVPIFMPSSLDKYIFFQNHKAYDGRYTSEPAQLWQSNSTSPFDEGDPRAVLEILEFVDYFALPGVRHFGSLSDLLDQLQHFDVLQVEQASREMRDFFHEELTRSVESWRRVWLQAQHYRSLTTGAWLSLKSRSRVAVVTPPRWAVCSSPSIMASKHLSEIIEAAGEWFELQVLAAETEFSILTKAGVDFRAAVSKLNTFEEQALQLVAGTPLPTIPELNEDAVMRQVKRMEKAVDALERMEAPKIPKTAPNLQGTVHLHTAAKTPARFVPPPQPQAEVTTKHAKAVPENKAAVVPIDVAEEEAEDSLKDGDPRVDISEAVVDITAREENTPPQPSGAGGIVNQLKNRFMLNKKQPAAPKTPSAEDLRQIPSQASNPFKAGDKGRVTPGFRTPRFVPPPPMREEDVVACEPGEAAMQIDEAEDADDESEESEHERSIMKTCYESNAFDSLPGYPTEKGRHEDDVKFVDALESFGSMKKNAPPTPVKACTLTLNTTPVVIGRRSCAPQRQELKPLPTLDANDQYDVSEKDTDNSDQEKGGKPKIKKRIPEWSRQWKRLVAEYSVS</sequence>
<organism evidence="3 4">
    <name type="scientific">Perkinsus olseni</name>
    <name type="common">Perkinsus atlanticus</name>
    <dbReference type="NCBI Taxonomy" id="32597"/>
    <lineage>
        <taxon>Eukaryota</taxon>
        <taxon>Sar</taxon>
        <taxon>Alveolata</taxon>
        <taxon>Perkinsozoa</taxon>
        <taxon>Perkinsea</taxon>
        <taxon>Perkinsida</taxon>
        <taxon>Perkinsidae</taxon>
        <taxon>Perkinsus</taxon>
    </lineage>
</organism>
<dbReference type="AlphaFoldDB" id="A0A7J6QJV5"/>
<dbReference type="EMBL" id="JABANO010032442">
    <property type="protein sequence ID" value="KAF4708563.1"/>
    <property type="molecule type" value="Genomic_DNA"/>
</dbReference>
<proteinExistence type="predicted"/>
<feature type="region of interest" description="Disordered" evidence="1">
    <location>
        <begin position="1007"/>
        <end position="1049"/>
    </location>
</feature>
<evidence type="ECO:0000256" key="2">
    <source>
        <dbReference type="SAM" id="SignalP"/>
    </source>
</evidence>
<keyword evidence="4" id="KW-1185">Reference proteome</keyword>
<keyword evidence="2" id="KW-0732">Signal</keyword>
<feature type="signal peptide" evidence="2">
    <location>
        <begin position="1"/>
        <end position="20"/>
    </location>
</feature>